<dbReference type="EMBL" id="CAJVPZ010002764">
    <property type="protein sequence ID" value="CAG8519010.1"/>
    <property type="molecule type" value="Genomic_DNA"/>
</dbReference>
<dbReference type="GO" id="GO:0005524">
    <property type="term" value="F:ATP binding"/>
    <property type="evidence" value="ECO:0007669"/>
    <property type="project" value="UniProtKB-KW"/>
</dbReference>
<dbReference type="CDD" id="cd04413">
    <property type="entry name" value="NDPk_I"/>
    <property type="match status" value="1"/>
</dbReference>
<keyword evidence="5 14" id="KW-0808">Transferase</keyword>
<dbReference type="InterPro" id="IPR023005">
    <property type="entry name" value="Nucleoside_diP_kinase_AS"/>
</dbReference>
<dbReference type="InterPro" id="IPR001564">
    <property type="entry name" value="Nucleoside_diP_kinase"/>
</dbReference>
<evidence type="ECO:0000313" key="17">
    <source>
        <dbReference type="Proteomes" id="UP000789396"/>
    </source>
</evidence>
<evidence type="ECO:0000256" key="12">
    <source>
        <dbReference type="PROSITE-ProRule" id="PRU00706"/>
    </source>
</evidence>
<dbReference type="FunFam" id="3.30.70.141:FF:000003">
    <property type="entry name" value="Nucleoside diphosphate kinase"/>
    <property type="match status" value="1"/>
</dbReference>
<comment type="catalytic activity">
    <reaction evidence="14">
        <text>a 2'-deoxyribonucleoside 5'-diphosphate + ATP = a 2'-deoxyribonucleoside 5'-triphosphate + ADP</text>
        <dbReference type="Rhea" id="RHEA:44640"/>
        <dbReference type="ChEBI" id="CHEBI:30616"/>
        <dbReference type="ChEBI" id="CHEBI:61560"/>
        <dbReference type="ChEBI" id="CHEBI:73316"/>
        <dbReference type="ChEBI" id="CHEBI:456216"/>
        <dbReference type="EC" id="2.7.4.6"/>
    </reaction>
</comment>
<evidence type="ECO:0000259" key="15">
    <source>
        <dbReference type="SMART" id="SM00562"/>
    </source>
</evidence>
<dbReference type="SMART" id="SM00562">
    <property type="entry name" value="NDK"/>
    <property type="match status" value="1"/>
</dbReference>
<sequence length="140" mass="15639">MPVERTLSIIKPDITKKNQIGEIINILEKKGLRIVGMKMIRLTPQLAAAFYQEHNTKPFFKGMIEFMCSSPVVAICLEGENAIQFNRKIMGATNPHEAQDGTIRKIYGASIDANAIHGSDSPPAAAREINFFFKKEEIFS</sequence>
<dbReference type="PANTHER" id="PTHR46161">
    <property type="entry name" value="NUCLEOSIDE DIPHOSPHATE KINASE"/>
    <property type="match status" value="1"/>
</dbReference>
<comment type="caution">
    <text evidence="16">The sequence shown here is derived from an EMBL/GenBank/DDBJ whole genome shotgun (WGS) entry which is preliminary data.</text>
</comment>
<keyword evidence="11" id="KW-0546">Nucleotide metabolism</keyword>
<evidence type="ECO:0000256" key="13">
    <source>
        <dbReference type="RuleBase" id="RU004011"/>
    </source>
</evidence>
<name>A0A9N9A5Y1_9GLOM</name>
<dbReference type="GO" id="GO:0006183">
    <property type="term" value="P:GTP biosynthetic process"/>
    <property type="evidence" value="ECO:0007669"/>
    <property type="project" value="InterPro"/>
</dbReference>
<keyword evidence="17" id="KW-1185">Reference proteome</keyword>
<dbReference type="GO" id="GO:0006228">
    <property type="term" value="P:UTP biosynthetic process"/>
    <property type="evidence" value="ECO:0007669"/>
    <property type="project" value="InterPro"/>
</dbReference>
<feature type="binding site" evidence="12">
    <location>
        <position position="104"/>
    </location>
    <ligand>
        <name>ATP</name>
        <dbReference type="ChEBI" id="CHEBI:30616"/>
    </ligand>
</feature>
<dbReference type="GO" id="GO:0006241">
    <property type="term" value="P:CTP biosynthetic process"/>
    <property type="evidence" value="ECO:0007669"/>
    <property type="project" value="InterPro"/>
</dbReference>
<keyword evidence="4" id="KW-0963">Cytoplasm</keyword>
<dbReference type="PRINTS" id="PR01243">
    <property type="entry name" value="NUCDPKINASE"/>
</dbReference>
<evidence type="ECO:0000256" key="14">
    <source>
        <dbReference type="RuleBase" id="RU004013"/>
    </source>
</evidence>
<feature type="binding site" evidence="12">
    <location>
        <position position="93"/>
    </location>
    <ligand>
        <name>ATP</name>
        <dbReference type="ChEBI" id="CHEBI:30616"/>
    </ligand>
</feature>
<keyword evidence="6" id="KW-0479">Metal-binding</keyword>
<organism evidence="16 17">
    <name type="scientific">Racocetra fulgida</name>
    <dbReference type="NCBI Taxonomy" id="60492"/>
    <lineage>
        <taxon>Eukaryota</taxon>
        <taxon>Fungi</taxon>
        <taxon>Fungi incertae sedis</taxon>
        <taxon>Mucoromycota</taxon>
        <taxon>Glomeromycotina</taxon>
        <taxon>Glomeromycetes</taxon>
        <taxon>Diversisporales</taxon>
        <taxon>Gigasporaceae</taxon>
        <taxon>Racocetra</taxon>
    </lineage>
</organism>
<feature type="active site" description="Pros-phosphohistidine intermediate" evidence="12">
    <location>
        <position position="117"/>
    </location>
</feature>
<comment type="similarity">
    <text evidence="1 12 13">Belongs to the NDK family.</text>
</comment>
<dbReference type="NCBIfam" id="NF001908">
    <property type="entry name" value="PRK00668.1"/>
    <property type="match status" value="1"/>
</dbReference>
<keyword evidence="9 14" id="KW-0067">ATP-binding</keyword>
<keyword evidence="8 14" id="KW-0418">Kinase</keyword>
<keyword evidence="7 14" id="KW-0547">Nucleotide-binding</keyword>
<dbReference type="SUPFAM" id="SSF54919">
    <property type="entry name" value="Nucleoside diphosphate kinase, NDK"/>
    <property type="match status" value="1"/>
</dbReference>
<dbReference type="EC" id="2.7.4.6" evidence="2 14"/>
<dbReference type="HAMAP" id="MF_00451">
    <property type="entry name" value="NDP_kinase"/>
    <property type="match status" value="1"/>
</dbReference>
<reference evidence="16" key="1">
    <citation type="submission" date="2021-06" db="EMBL/GenBank/DDBJ databases">
        <authorList>
            <person name="Kallberg Y."/>
            <person name="Tangrot J."/>
            <person name="Rosling A."/>
        </authorList>
    </citation>
    <scope>NUCLEOTIDE SEQUENCE</scope>
    <source>
        <strain evidence="16">IN212</strain>
    </source>
</reference>
<evidence type="ECO:0000256" key="3">
    <source>
        <dbReference type="ARBA" id="ARBA00017632"/>
    </source>
</evidence>
<dbReference type="PROSITE" id="PS00469">
    <property type="entry name" value="NDPK"/>
    <property type="match status" value="1"/>
</dbReference>
<evidence type="ECO:0000256" key="6">
    <source>
        <dbReference type="ARBA" id="ARBA00022723"/>
    </source>
</evidence>
<evidence type="ECO:0000256" key="7">
    <source>
        <dbReference type="ARBA" id="ARBA00022741"/>
    </source>
</evidence>
<dbReference type="GO" id="GO:0004550">
    <property type="term" value="F:nucleoside diphosphate kinase activity"/>
    <property type="evidence" value="ECO:0007669"/>
    <property type="project" value="UniProtKB-EC"/>
</dbReference>
<evidence type="ECO:0000256" key="9">
    <source>
        <dbReference type="ARBA" id="ARBA00022840"/>
    </source>
</evidence>
<dbReference type="Proteomes" id="UP000789396">
    <property type="component" value="Unassembled WGS sequence"/>
</dbReference>
<feature type="binding site" evidence="12">
    <location>
        <position position="87"/>
    </location>
    <ligand>
        <name>ATP</name>
        <dbReference type="ChEBI" id="CHEBI:30616"/>
    </ligand>
</feature>
<accession>A0A9N9A5Y1</accession>
<proteinExistence type="inferred from homology"/>
<dbReference type="InterPro" id="IPR036850">
    <property type="entry name" value="NDK-like_dom_sf"/>
</dbReference>
<feature type="binding site" evidence="12">
    <location>
        <position position="59"/>
    </location>
    <ligand>
        <name>ATP</name>
        <dbReference type="ChEBI" id="CHEBI:30616"/>
    </ligand>
</feature>
<dbReference type="Gene3D" id="3.30.70.141">
    <property type="entry name" value="Nucleoside diphosphate kinase-like domain"/>
    <property type="match status" value="1"/>
</dbReference>
<evidence type="ECO:0000256" key="1">
    <source>
        <dbReference type="ARBA" id="ARBA00008142"/>
    </source>
</evidence>
<dbReference type="OrthoDB" id="2162449at2759"/>
<keyword evidence="10" id="KW-0460">Magnesium</keyword>
<evidence type="ECO:0000256" key="11">
    <source>
        <dbReference type="ARBA" id="ARBA00023080"/>
    </source>
</evidence>
<gene>
    <name evidence="16" type="ORF">RFULGI_LOCUS3260</name>
</gene>
<dbReference type="Pfam" id="PF00334">
    <property type="entry name" value="NDK"/>
    <property type="match status" value="1"/>
</dbReference>
<feature type="binding site" evidence="12">
    <location>
        <position position="114"/>
    </location>
    <ligand>
        <name>ATP</name>
        <dbReference type="ChEBI" id="CHEBI:30616"/>
    </ligand>
</feature>
<evidence type="ECO:0000256" key="10">
    <source>
        <dbReference type="ARBA" id="ARBA00022842"/>
    </source>
</evidence>
<dbReference type="PROSITE" id="PS51374">
    <property type="entry name" value="NDPK_LIKE"/>
    <property type="match status" value="1"/>
</dbReference>
<evidence type="ECO:0000256" key="2">
    <source>
        <dbReference type="ARBA" id="ARBA00012966"/>
    </source>
</evidence>
<protein>
    <recommendedName>
        <fullName evidence="3 14">Nucleoside diphosphate kinase</fullName>
        <ecNumber evidence="2 14">2.7.4.6</ecNumber>
    </recommendedName>
</protein>
<dbReference type="InterPro" id="IPR034907">
    <property type="entry name" value="NDK-like_dom"/>
</dbReference>
<evidence type="ECO:0000256" key="4">
    <source>
        <dbReference type="ARBA" id="ARBA00022490"/>
    </source>
</evidence>
<evidence type="ECO:0000313" key="16">
    <source>
        <dbReference type="EMBL" id="CAG8519010.1"/>
    </source>
</evidence>
<evidence type="ECO:0000256" key="5">
    <source>
        <dbReference type="ARBA" id="ARBA00022679"/>
    </source>
</evidence>
<evidence type="ECO:0000256" key="8">
    <source>
        <dbReference type="ARBA" id="ARBA00022777"/>
    </source>
</evidence>
<dbReference type="AlphaFoldDB" id="A0A9N9A5Y1"/>
<dbReference type="GO" id="GO:0046872">
    <property type="term" value="F:metal ion binding"/>
    <property type="evidence" value="ECO:0007669"/>
    <property type="project" value="UniProtKB-KW"/>
</dbReference>
<feature type="binding site" evidence="12">
    <location>
        <position position="11"/>
    </location>
    <ligand>
        <name>ATP</name>
        <dbReference type="ChEBI" id="CHEBI:30616"/>
    </ligand>
</feature>
<feature type="domain" description="Nucleoside diphosphate kinase-like" evidence="15">
    <location>
        <begin position="3"/>
        <end position="140"/>
    </location>
</feature>
<dbReference type="PANTHER" id="PTHR46161:SF3">
    <property type="entry name" value="NUCLEOSIDE DIPHOSPHATE KINASE DDB_G0292928-RELATED"/>
    <property type="match status" value="1"/>
</dbReference>